<feature type="compositionally biased region" description="Basic residues" evidence="1">
    <location>
        <begin position="122"/>
        <end position="134"/>
    </location>
</feature>
<name>A0A9P1GF32_9DINO</name>
<feature type="compositionally biased region" description="Basic residues" evidence="1">
    <location>
        <begin position="169"/>
        <end position="178"/>
    </location>
</feature>
<dbReference type="EMBL" id="CAMXCT020004242">
    <property type="protein sequence ID" value="CAL1161682.1"/>
    <property type="molecule type" value="Genomic_DNA"/>
</dbReference>
<sequence>VLMQHLPVICALKKVPIAVLAAAPQTLGSAAAPFRPKQKDLQATAVALLKGCRQIPRLAELCQRLEASLLPVRVPFLRTAGDALEPEAEMPEMPSPPEDFQAAVPEEFIQLEPAFKPEAFKGRAKGKGWGKSKAPKTAMTPRARRSHKNRVALNGPELRYKVLPRSRLPQRLRRSRSRPTRDSLRDDPQHVVDPAIRAQVVAHQAQLLDDAIRLPAAAAPVTGHIRVITDMHSLLPDANWRLECRDDFLAFDVLHSLAHQELKTKLLEFGIRGNFDTDACG</sequence>
<evidence type="ECO:0000256" key="1">
    <source>
        <dbReference type="SAM" id="MobiDB-lite"/>
    </source>
</evidence>
<evidence type="ECO:0000313" key="2">
    <source>
        <dbReference type="EMBL" id="CAI4008307.1"/>
    </source>
</evidence>
<keyword evidence="4" id="KW-1185">Reference proteome</keyword>
<feature type="compositionally biased region" description="Basic and acidic residues" evidence="1">
    <location>
        <begin position="179"/>
        <end position="189"/>
    </location>
</feature>
<dbReference type="Proteomes" id="UP001152797">
    <property type="component" value="Unassembled WGS sequence"/>
</dbReference>
<dbReference type="EMBL" id="CAMXCT030004242">
    <property type="protein sequence ID" value="CAL4795619.1"/>
    <property type="molecule type" value="Genomic_DNA"/>
</dbReference>
<protein>
    <submittedName>
        <fullName evidence="3">Ankyrin repeat and SAM domain-containing protein 3</fullName>
    </submittedName>
</protein>
<reference evidence="3 4" key="2">
    <citation type="submission" date="2024-05" db="EMBL/GenBank/DDBJ databases">
        <authorList>
            <person name="Chen Y."/>
            <person name="Shah S."/>
            <person name="Dougan E. K."/>
            <person name="Thang M."/>
            <person name="Chan C."/>
        </authorList>
    </citation>
    <scope>NUCLEOTIDE SEQUENCE [LARGE SCALE GENOMIC DNA]</scope>
</reference>
<evidence type="ECO:0000313" key="4">
    <source>
        <dbReference type="Proteomes" id="UP001152797"/>
    </source>
</evidence>
<comment type="caution">
    <text evidence="2">The sequence shown here is derived from an EMBL/GenBank/DDBJ whole genome shotgun (WGS) entry which is preliminary data.</text>
</comment>
<reference evidence="2" key="1">
    <citation type="submission" date="2022-10" db="EMBL/GenBank/DDBJ databases">
        <authorList>
            <person name="Chen Y."/>
            <person name="Dougan E. K."/>
            <person name="Chan C."/>
            <person name="Rhodes N."/>
            <person name="Thang M."/>
        </authorList>
    </citation>
    <scope>NUCLEOTIDE SEQUENCE</scope>
</reference>
<evidence type="ECO:0000313" key="3">
    <source>
        <dbReference type="EMBL" id="CAL4795619.1"/>
    </source>
</evidence>
<gene>
    <name evidence="2" type="ORF">C1SCF055_LOCUS33760</name>
</gene>
<feature type="region of interest" description="Disordered" evidence="1">
    <location>
        <begin position="120"/>
        <end position="150"/>
    </location>
</feature>
<proteinExistence type="predicted"/>
<organism evidence="2">
    <name type="scientific">Cladocopium goreaui</name>
    <dbReference type="NCBI Taxonomy" id="2562237"/>
    <lineage>
        <taxon>Eukaryota</taxon>
        <taxon>Sar</taxon>
        <taxon>Alveolata</taxon>
        <taxon>Dinophyceae</taxon>
        <taxon>Suessiales</taxon>
        <taxon>Symbiodiniaceae</taxon>
        <taxon>Cladocopium</taxon>
    </lineage>
</organism>
<accession>A0A9P1GF32</accession>
<feature type="non-terminal residue" evidence="2">
    <location>
        <position position="1"/>
    </location>
</feature>
<dbReference type="AlphaFoldDB" id="A0A9P1GF32"/>
<feature type="region of interest" description="Disordered" evidence="1">
    <location>
        <begin position="169"/>
        <end position="189"/>
    </location>
</feature>
<dbReference type="EMBL" id="CAMXCT010004242">
    <property type="protein sequence ID" value="CAI4008307.1"/>
    <property type="molecule type" value="Genomic_DNA"/>
</dbReference>